<dbReference type="PANTHER" id="PTHR33116">
    <property type="entry name" value="REVERSE TRANSCRIPTASE ZINC-BINDING DOMAIN-CONTAINING PROTEIN-RELATED-RELATED"/>
    <property type="match status" value="1"/>
</dbReference>
<dbReference type="EnsemblPlants" id="AUR62013987-RA">
    <property type="protein sequence ID" value="AUR62013987-RA:cds"/>
    <property type="gene ID" value="AUR62013987"/>
</dbReference>
<sequence>MYEGGPNPDLVEIQEAQYWMKELPKLSPIQDQSLTRPFLEEEIREAVFAPHPLKSPGPDGAPSLFFQEKWASIKYEMLALEREKSIQGIKVARSAPSISHLFFADDALFCFKPTPTAIKTLKQTLDKFCKLSGEAVNFQKSAILFSPNTPARFTSGCEKSIMSVILRFLWSNKNQGKPIYWISREVLCAHKSVGGLGMKNIKHVNRALLMRQRWRLYTHPELLASKIFAKKYGDNPISLGYRGRVPPHGSWAEQSLVKATLKMKSGLGRIIGDGTSTDITQDVWAQEKRLQPKTRFYEMGMNKVSDLMTNGRCWNAPLIWSTFEQEDTRNILSICIPEQGEDRFQWMPEESGTYSFKSGYWWQDQKLQAGEANGGWGELWKIKTWPKCIILA</sequence>
<protein>
    <recommendedName>
        <fullName evidence="3">Reverse transcriptase domain-containing protein</fullName>
    </recommendedName>
</protein>
<dbReference type="PANTHER" id="PTHR33116:SF78">
    <property type="entry name" value="OS12G0587133 PROTEIN"/>
    <property type="match status" value="1"/>
</dbReference>
<dbReference type="AlphaFoldDB" id="A0A803LJ40"/>
<reference evidence="1" key="2">
    <citation type="submission" date="2021-03" db="UniProtKB">
        <authorList>
            <consortium name="EnsemblPlants"/>
        </authorList>
    </citation>
    <scope>IDENTIFICATION</scope>
</reference>
<organism evidence="1 2">
    <name type="scientific">Chenopodium quinoa</name>
    <name type="common">Quinoa</name>
    <dbReference type="NCBI Taxonomy" id="63459"/>
    <lineage>
        <taxon>Eukaryota</taxon>
        <taxon>Viridiplantae</taxon>
        <taxon>Streptophyta</taxon>
        <taxon>Embryophyta</taxon>
        <taxon>Tracheophyta</taxon>
        <taxon>Spermatophyta</taxon>
        <taxon>Magnoliopsida</taxon>
        <taxon>eudicotyledons</taxon>
        <taxon>Gunneridae</taxon>
        <taxon>Pentapetalae</taxon>
        <taxon>Caryophyllales</taxon>
        <taxon>Chenopodiaceae</taxon>
        <taxon>Chenopodioideae</taxon>
        <taxon>Atripliceae</taxon>
        <taxon>Chenopodium</taxon>
    </lineage>
</organism>
<accession>A0A803LJ40</accession>
<evidence type="ECO:0000313" key="1">
    <source>
        <dbReference type="EnsemblPlants" id="AUR62013987-RA:cds"/>
    </source>
</evidence>
<evidence type="ECO:0008006" key="3">
    <source>
        <dbReference type="Google" id="ProtNLM"/>
    </source>
</evidence>
<name>A0A803LJ40_CHEQI</name>
<evidence type="ECO:0000313" key="2">
    <source>
        <dbReference type="Proteomes" id="UP000596660"/>
    </source>
</evidence>
<dbReference type="Gramene" id="AUR62013987-RA">
    <property type="protein sequence ID" value="AUR62013987-RA:cds"/>
    <property type="gene ID" value="AUR62013987"/>
</dbReference>
<keyword evidence="2" id="KW-1185">Reference proteome</keyword>
<reference evidence="1" key="1">
    <citation type="journal article" date="2017" name="Nature">
        <title>The genome of Chenopodium quinoa.</title>
        <authorList>
            <person name="Jarvis D.E."/>
            <person name="Ho Y.S."/>
            <person name="Lightfoot D.J."/>
            <person name="Schmoeckel S.M."/>
            <person name="Li B."/>
            <person name="Borm T.J.A."/>
            <person name="Ohyanagi H."/>
            <person name="Mineta K."/>
            <person name="Michell C.T."/>
            <person name="Saber N."/>
            <person name="Kharbatia N.M."/>
            <person name="Rupper R.R."/>
            <person name="Sharp A.R."/>
            <person name="Dally N."/>
            <person name="Boughton B.A."/>
            <person name="Woo Y.H."/>
            <person name="Gao G."/>
            <person name="Schijlen E.G.W.M."/>
            <person name="Guo X."/>
            <person name="Momin A.A."/>
            <person name="Negrao S."/>
            <person name="Al-Babili S."/>
            <person name="Gehring C."/>
            <person name="Roessner U."/>
            <person name="Jung C."/>
            <person name="Murphy K."/>
            <person name="Arold S.T."/>
            <person name="Gojobori T."/>
            <person name="van der Linden C.G."/>
            <person name="van Loo E.N."/>
            <person name="Jellen E.N."/>
            <person name="Maughan P.J."/>
            <person name="Tester M."/>
        </authorList>
    </citation>
    <scope>NUCLEOTIDE SEQUENCE [LARGE SCALE GENOMIC DNA]</scope>
    <source>
        <strain evidence="1">cv. PI 614886</strain>
    </source>
</reference>
<dbReference type="Proteomes" id="UP000596660">
    <property type="component" value="Unplaced"/>
</dbReference>
<proteinExistence type="predicted"/>